<protein>
    <submittedName>
        <fullName evidence="2">Uncharacterized protein</fullName>
    </submittedName>
</protein>
<accession>A0AAW1CFD8</accession>
<keyword evidence="3" id="KW-1185">Reference proteome</keyword>
<feature type="region of interest" description="Disordered" evidence="1">
    <location>
        <begin position="1"/>
        <end position="25"/>
    </location>
</feature>
<evidence type="ECO:0000313" key="2">
    <source>
        <dbReference type="EMBL" id="KAK9497323.1"/>
    </source>
</evidence>
<sequence>MDNWSSKTEPPKQTTSDNDTVDIKKNSLEENLSKTWSQEERRAKYGRSNETLDIQNIPITNKKMSSMEEESVRDRLRLKYLGCLADHISTAPRYTKDSFRKTFLNKVSIFILFFDFLSL</sequence>
<gene>
    <name evidence="2" type="ORF">O3M35_004662</name>
</gene>
<dbReference type="AlphaFoldDB" id="A0AAW1CFD8"/>
<proteinExistence type="predicted"/>
<evidence type="ECO:0000256" key="1">
    <source>
        <dbReference type="SAM" id="MobiDB-lite"/>
    </source>
</evidence>
<organism evidence="2 3">
    <name type="scientific">Rhynocoris fuscipes</name>
    <dbReference type="NCBI Taxonomy" id="488301"/>
    <lineage>
        <taxon>Eukaryota</taxon>
        <taxon>Metazoa</taxon>
        <taxon>Ecdysozoa</taxon>
        <taxon>Arthropoda</taxon>
        <taxon>Hexapoda</taxon>
        <taxon>Insecta</taxon>
        <taxon>Pterygota</taxon>
        <taxon>Neoptera</taxon>
        <taxon>Paraneoptera</taxon>
        <taxon>Hemiptera</taxon>
        <taxon>Heteroptera</taxon>
        <taxon>Panheteroptera</taxon>
        <taxon>Cimicomorpha</taxon>
        <taxon>Reduviidae</taxon>
        <taxon>Harpactorinae</taxon>
        <taxon>Harpactorini</taxon>
        <taxon>Rhynocoris</taxon>
    </lineage>
</organism>
<dbReference type="Proteomes" id="UP001461498">
    <property type="component" value="Unassembled WGS sequence"/>
</dbReference>
<reference evidence="2 3" key="1">
    <citation type="submission" date="2022-12" db="EMBL/GenBank/DDBJ databases">
        <title>Chromosome-level genome assembly of true bugs.</title>
        <authorList>
            <person name="Ma L."/>
            <person name="Li H."/>
        </authorList>
    </citation>
    <scope>NUCLEOTIDE SEQUENCE [LARGE SCALE GENOMIC DNA]</scope>
    <source>
        <strain evidence="2">Lab_2022b</strain>
    </source>
</reference>
<comment type="caution">
    <text evidence="2">The sequence shown here is derived from an EMBL/GenBank/DDBJ whole genome shotgun (WGS) entry which is preliminary data.</text>
</comment>
<feature type="compositionally biased region" description="Polar residues" evidence="1">
    <location>
        <begin position="1"/>
        <end position="18"/>
    </location>
</feature>
<dbReference type="EMBL" id="JAPXFL010000015">
    <property type="protein sequence ID" value="KAK9497323.1"/>
    <property type="molecule type" value="Genomic_DNA"/>
</dbReference>
<evidence type="ECO:0000313" key="3">
    <source>
        <dbReference type="Proteomes" id="UP001461498"/>
    </source>
</evidence>
<name>A0AAW1CFD8_9HEMI</name>